<gene>
    <name evidence="1" type="ORF">MNB_SM-5-677</name>
</gene>
<dbReference type="AlphaFoldDB" id="A0A1W1CQS9"/>
<proteinExistence type="predicted"/>
<dbReference type="EMBL" id="FPHH01000107">
    <property type="protein sequence ID" value="SFV68052.1"/>
    <property type="molecule type" value="Genomic_DNA"/>
</dbReference>
<dbReference type="PROSITE" id="PS51257">
    <property type="entry name" value="PROKAR_LIPOPROTEIN"/>
    <property type="match status" value="1"/>
</dbReference>
<accession>A0A1W1CQS9</accession>
<evidence type="ECO:0000313" key="1">
    <source>
        <dbReference type="EMBL" id="SFV68052.1"/>
    </source>
</evidence>
<sequence length="138" mass="15479">MKILSLIIIALLSFSACSQQPVQKDVLEKNQQMPKWIFMPNQDGILGAVGSSRVHFKGIAAQRNLAIERALNEMSKESGVEVHTTSTLNQSSQGKMAIKNEHGEYSFQTSQGGVHAYIAAIWINPTNKEMYIWMREKK</sequence>
<evidence type="ECO:0008006" key="2">
    <source>
        <dbReference type="Google" id="ProtNLM"/>
    </source>
</evidence>
<reference evidence="1" key="1">
    <citation type="submission" date="2016-10" db="EMBL/GenBank/DDBJ databases">
        <authorList>
            <person name="de Groot N.N."/>
        </authorList>
    </citation>
    <scope>NUCLEOTIDE SEQUENCE</scope>
</reference>
<dbReference type="Gene3D" id="3.10.129.140">
    <property type="entry name" value="Helicobacter TNF-alpha-Inducing protein"/>
    <property type="match status" value="1"/>
</dbReference>
<organism evidence="1">
    <name type="scientific">hydrothermal vent metagenome</name>
    <dbReference type="NCBI Taxonomy" id="652676"/>
    <lineage>
        <taxon>unclassified sequences</taxon>
        <taxon>metagenomes</taxon>
        <taxon>ecological metagenomes</taxon>
    </lineage>
</organism>
<protein>
    <recommendedName>
        <fullName evidence="2">Lipoprotein</fullName>
    </recommendedName>
</protein>
<name>A0A1W1CQS9_9ZZZZ</name>